<evidence type="ECO:0000256" key="2">
    <source>
        <dbReference type="ARBA" id="ARBA00006054"/>
    </source>
</evidence>
<feature type="binding site" evidence="8">
    <location>
        <position position="246"/>
    </location>
    <ligand>
        <name>beta-D-fructose 1,6-bisphosphate</name>
        <dbReference type="ChEBI" id="CHEBI:32966"/>
        <note>allosteric activator</note>
    </ligand>
</feature>
<dbReference type="NCBIfam" id="TIGR01771">
    <property type="entry name" value="L-LDH-NAD"/>
    <property type="match status" value="1"/>
</dbReference>
<reference evidence="11 12" key="1">
    <citation type="submission" date="2018-08" db="EMBL/GenBank/DDBJ databases">
        <title>Bacillus clarus sp. nov. strain PS00077A.</title>
        <authorList>
            <person name="Mendez Acevedo M."/>
            <person name="Carroll L."/>
            <person name="Mukherjee M."/>
            <person name="Wiedmann M."/>
            <person name="Kovac J."/>
        </authorList>
    </citation>
    <scope>NUCLEOTIDE SEQUENCE [LARGE SCALE GENOMIC DNA]</scope>
    <source>
        <strain evidence="11 12">PS00077A</strain>
    </source>
</reference>
<evidence type="ECO:0000256" key="4">
    <source>
        <dbReference type="ARBA" id="ARBA00022533"/>
    </source>
</evidence>
<dbReference type="NCBIfam" id="NF000824">
    <property type="entry name" value="PRK00066.1"/>
    <property type="match status" value="1"/>
</dbReference>
<keyword evidence="5 8" id="KW-0560">Oxidoreductase</keyword>
<comment type="activity regulation">
    <text evidence="8">Allosterically activated by fructose 1,6-bisphosphate (FBP).</text>
</comment>
<comment type="pathway">
    <text evidence="1 8">Fermentation; pyruvate fermentation to lactate; (S)-lactate from pyruvate: step 1/1.</text>
</comment>
<comment type="function">
    <text evidence="8">Catalyzes the conversion of lactate to pyruvate.</text>
</comment>
<feature type="binding site" evidence="8">
    <location>
        <position position="179"/>
    </location>
    <ligand>
        <name>NAD(+)</name>
        <dbReference type="ChEBI" id="CHEBI:57540"/>
    </ligand>
</feature>
<evidence type="ECO:0000313" key="12">
    <source>
        <dbReference type="Proteomes" id="UP000264294"/>
    </source>
</evidence>
<sequence length="391" mass="43299">MESLVFNFIYVNKYMINIFPVVTNMTKRGGSISQNSHIVCSMIHKLSMVSIVQISIIKSVKNKIHRLYDQLGEIAMNRNTRKIAIIGTGLVGSSCAYAIVNQGICEELLLIDINHERAVGEAMDLSHCINFTNTRTKVYAGSYEDCKDMDIVIITAGPAPKPGQSRLDTLGASAKIMESVVNGVMESGFDGIFLIASNPVDIITYQVWKLSGVPRNRVLGTGTSLDSSRLRTILSEMLNVDPRSIHGYSLGEHGDSQMVAWSHITVGGKPILQILEEQKERLGEIDLDEIVEKTAKAGWEIYKRKGTTYYGIGNSLAYIARSIFNDDHRVIAVSAILDGEYGEYDICTGVPAIITRDGVREVVELNLSEDEESRFAKSNDILRDYMKTIGY</sequence>
<dbReference type="CDD" id="cd05291">
    <property type="entry name" value="HicDH_like"/>
    <property type="match status" value="1"/>
</dbReference>
<feature type="domain" description="Lactate/malate dehydrogenase N-terminal" evidence="9">
    <location>
        <begin position="82"/>
        <end position="220"/>
    </location>
</feature>
<dbReference type="InterPro" id="IPR001236">
    <property type="entry name" value="Lactate/malate_DH_N"/>
</dbReference>
<dbReference type="PANTHER" id="PTHR43128:SF16">
    <property type="entry name" value="L-LACTATE DEHYDROGENASE"/>
    <property type="match status" value="1"/>
</dbReference>
<dbReference type="HAMAP" id="MF_00488">
    <property type="entry name" value="Lactate_dehydrog"/>
    <property type="match status" value="1"/>
</dbReference>
<comment type="similarity">
    <text evidence="2 8">Belongs to the LDH/MDH superfamily. LDH family.</text>
</comment>
<feature type="binding site" evidence="8">
    <location>
        <begin position="226"/>
        <end position="229"/>
    </location>
    <ligand>
        <name>substrate</name>
    </ligand>
</feature>
<comment type="caution">
    <text evidence="8">Lacks conserved residue(s) required for the propagation of feature annotation.</text>
</comment>
<keyword evidence="6 8" id="KW-0520">NAD</keyword>
<feature type="domain" description="Lactate/malate dehydrogenase C-terminal" evidence="10">
    <location>
        <begin position="223"/>
        <end position="388"/>
    </location>
</feature>
<keyword evidence="4 8" id="KW-0021">Allosteric enzyme</keyword>
<dbReference type="InterPro" id="IPR001557">
    <property type="entry name" value="L-lactate/malate_DH"/>
</dbReference>
<dbReference type="EC" id="1.1.1.27" evidence="3 8"/>
<evidence type="ECO:0000313" key="11">
    <source>
        <dbReference type="EMBL" id="RFT66854.1"/>
    </source>
</evidence>
<evidence type="ECO:0000259" key="9">
    <source>
        <dbReference type="Pfam" id="PF00056"/>
    </source>
</evidence>
<keyword evidence="8" id="KW-0963">Cytoplasm</keyword>
<evidence type="ECO:0000256" key="7">
    <source>
        <dbReference type="ARBA" id="ARBA00049258"/>
    </source>
</evidence>
<dbReference type="Pfam" id="PF00056">
    <property type="entry name" value="Ldh_1_N"/>
    <property type="match status" value="1"/>
</dbReference>
<feature type="binding site" evidence="8">
    <location>
        <position position="91"/>
    </location>
    <ligand>
        <name>NAD(+)</name>
        <dbReference type="ChEBI" id="CHEBI:57540"/>
    </ligand>
</feature>
<gene>
    <name evidence="8" type="primary">ldh</name>
    <name evidence="11" type="ORF">D0U04_11760</name>
</gene>
<evidence type="ECO:0000256" key="5">
    <source>
        <dbReference type="ARBA" id="ARBA00023002"/>
    </source>
</evidence>
<comment type="caution">
    <text evidence="11">The sequence shown here is derived from an EMBL/GenBank/DDBJ whole genome shotgun (WGS) entry which is preliminary data.</text>
</comment>
<feature type="binding site" evidence="8">
    <location>
        <position position="231"/>
    </location>
    <ligand>
        <name>beta-D-fructose 1,6-bisphosphate</name>
        <dbReference type="ChEBI" id="CHEBI:32966"/>
        <note>allosteric activator</note>
    </ligand>
</feature>
<dbReference type="InterPro" id="IPR036291">
    <property type="entry name" value="NAD(P)-bd_dom_sf"/>
</dbReference>
<evidence type="ECO:0000256" key="8">
    <source>
        <dbReference type="HAMAP-Rule" id="MF_00488"/>
    </source>
</evidence>
<dbReference type="EMBL" id="QVOD01000011">
    <property type="protein sequence ID" value="RFT66854.1"/>
    <property type="molecule type" value="Genomic_DNA"/>
</dbReference>
<dbReference type="Pfam" id="PF02866">
    <property type="entry name" value="Ldh_1_C"/>
    <property type="match status" value="1"/>
</dbReference>
<comment type="catalytic activity">
    <reaction evidence="7 8">
        <text>(S)-lactate + NAD(+) = pyruvate + NADH + H(+)</text>
        <dbReference type="Rhea" id="RHEA:23444"/>
        <dbReference type="ChEBI" id="CHEBI:15361"/>
        <dbReference type="ChEBI" id="CHEBI:15378"/>
        <dbReference type="ChEBI" id="CHEBI:16651"/>
        <dbReference type="ChEBI" id="CHEBI:57540"/>
        <dbReference type="ChEBI" id="CHEBI:57945"/>
        <dbReference type="EC" id="1.1.1.27"/>
    </reaction>
</comment>
<evidence type="ECO:0000259" key="10">
    <source>
        <dbReference type="Pfam" id="PF02866"/>
    </source>
</evidence>
<proteinExistence type="inferred from homology"/>
<dbReference type="InterPro" id="IPR022383">
    <property type="entry name" value="Lactate/malate_DH_C"/>
</dbReference>
<name>A0ABX9KXG8_9BACI</name>
<evidence type="ECO:0000256" key="1">
    <source>
        <dbReference type="ARBA" id="ARBA00004843"/>
    </source>
</evidence>
<dbReference type="NCBIfam" id="NF004863">
    <property type="entry name" value="PRK06223.1"/>
    <property type="match status" value="1"/>
</dbReference>
<dbReference type="Proteomes" id="UP000264294">
    <property type="component" value="Unassembled WGS sequence"/>
</dbReference>
<dbReference type="PANTHER" id="PTHR43128">
    <property type="entry name" value="L-2-HYDROXYCARBOXYLATE DEHYDROGENASE (NAD(P)(+))"/>
    <property type="match status" value="1"/>
</dbReference>
<dbReference type="SUPFAM" id="SSF56327">
    <property type="entry name" value="LDH C-terminal domain-like"/>
    <property type="match status" value="1"/>
</dbReference>
<evidence type="ECO:0000256" key="6">
    <source>
        <dbReference type="ARBA" id="ARBA00023027"/>
    </source>
</evidence>
<dbReference type="SUPFAM" id="SSF51735">
    <property type="entry name" value="NAD(P)-binding Rossmann-fold domains"/>
    <property type="match status" value="1"/>
</dbReference>
<feature type="binding site" evidence="8">
    <location>
        <position position="112"/>
    </location>
    <ligand>
        <name>NAD(+)</name>
        <dbReference type="ChEBI" id="CHEBI:57540"/>
    </ligand>
</feature>
<feature type="binding site" evidence="8">
    <location>
        <begin position="196"/>
        <end position="198"/>
    </location>
    <ligand>
        <name>NAD(+)</name>
        <dbReference type="ChEBI" id="CHEBI:57540"/>
    </ligand>
</feature>
<organism evidence="11 12">
    <name type="scientific">Bacillus clarus</name>
    <dbReference type="NCBI Taxonomy" id="2338372"/>
    <lineage>
        <taxon>Bacteria</taxon>
        <taxon>Bacillati</taxon>
        <taxon>Bacillota</taxon>
        <taxon>Bacilli</taxon>
        <taxon>Bacillales</taxon>
        <taxon>Bacillaceae</taxon>
        <taxon>Bacillus</taxon>
        <taxon>Bacillus cereus group</taxon>
    </lineage>
</organism>
<evidence type="ECO:0000256" key="3">
    <source>
        <dbReference type="ARBA" id="ARBA00012967"/>
    </source>
</evidence>
<dbReference type="InterPro" id="IPR015955">
    <property type="entry name" value="Lactate_DH/Glyco_Ohase_4_C"/>
</dbReference>
<feature type="binding site" evidence="8">
    <location>
        <position position="166"/>
    </location>
    <ligand>
        <name>substrate</name>
    </ligand>
</feature>
<dbReference type="Gene3D" id="3.40.50.720">
    <property type="entry name" value="NAD(P)-binding Rossmann-like Domain"/>
    <property type="match status" value="1"/>
</dbReference>
<accession>A0ABX9KXG8</accession>
<protein>
    <recommendedName>
        <fullName evidence="3 8">L-lactate dehydrogenase</fullName>
        <shortName evidence="8">L-LDH</shortName>
        <ecNumber evidence="3 8">1.1.1.27</ecNumber>
    </recommendedName>
</protein>
<dbReference type="GO" id="GO:0004459">
    <property type="term" value="F:L-lactate dehydrogenase (NAD+) activity"/>
    <property type="evidence" value="ECO:0007669"/>
    <property type="project" value="UniProtKB-EC"/>
</dbReference>
<feature type="binding site" evidence="8">
    <location>
        <position position="221"/>
    </location>
    <ligand>
        <name>NAD(+)</name>
        <dbReference type="ChEBI" id="CHEBI:57540"/>
    </ligand>
</feature>
<feature type="binding site" evidence="8">
    <location>
        <begin position="198"/>
        <end position="201"/>
    </location>
    <ligand>
        <name>substrate</name>
    </ligand>
</feature>
<keyword evidence="12" id="KW-1185">Reference proteome</keyword>
<feature type="binding site" evidence="8">
    <location>
        <position position="308"/>
    </location>
    <ligand>
        <name>substrate</name>
    </ligand>
</feature>
<comment type="subcellular location">
    <subcellularLocation>
        <location evidence="8">Cytoplasm</location>
    </subcellularLocation>
</comment>
<dbReference type="Gene3D" id="3.90.110.10">
    <property type="entry name" value="Lactate dehydrogenase/glycoside hydrolase, family 4, C-terminal"/>
    <property type="match status" value="1"/>
</dbReference>
<comment type="subunit">
    <text evidence="8">Homotetramer.</text>
</comment>
<feature type="binding site" evidence="8">
    <location>
        <position position="143"/>
    </location>
    <ligand>
        <name>NAD(+)</name>
        <dbReference type="ChEBI" id="CHEBI:57540"/>
    </ligand>
</feature>
<feature type="active site" description="Proton acceptor" evidence="8">
    <location>
        <position position="253"/>
    </location>
</feature>
<feature type="binding site" evidence="8">
    <location>
        <position position="117"/>
    </location>
    <ligand>
        <name>NAD(+)</name>
        <dbReference type="ChEBI" id="CHEBI:57540"/>
    </ligand>
</feature>
<dbReference type="PRINTS" id="PR00086">
    <property type="entry name" value="LLDHDRGNASE"/>
</dbReference>
<dbReference type="PROSITE" id="PS00064">
    <property type="entry name" value="L_LDH"/>
    <property type="match status" value="1"/>
</dbReference>
<dbReference type="InterPro" id="IPR011304">
    <property type="entry name" value="L-lactate_DH"/>
</dbReference>
<dbReference type="InterPro" id="IPR018177">
    <property type="entry name" value="L-lactate_DH_AS"/>
</dbReference>